<dbReference type="OrthoDB" id="3527946at2759"/>
<accession>A0A3E2HGZ0</accession>
<protein>
    <submittedName>
        <fullName evidence="1">Uncharacterized protein</fullName>
    </submittedName>
</protein>
<dbReference type="AlphaFoldDB" id="A0A3E2HGZ0"/>
<evidence type="ECO:0000313" key="1">
    <source>
        <dbReference type="EMBL" id="RFU32678.1"/>
    </source>
</evidence>
<keyword evidence="2" id="KW-1185">Reference proteome</keyword>
<sequence>MVGFDHITAEFTPEFSAVKDLAEELRNVLFRSRDLAPFTGTYKDYNIMYDGMINAFDKAISHLEKR</sequence>
<feature type="non-terminal residue" evidence="1">
    <location>
        <position position="66"/>
    </location>
</feature>
<reference evidence="1 2" key="1">
    <citation type="submission" date="2018-05" db="EMBL/GenBank/DDBJ databases">
        <title>Draft genome sequence of Scytalidium lignicola DSM 105466, a ubiquitous saprotrophic fungus.</title>
        <authorList>
            <person name="Buettner E."/>
            <person name="Gebauer A.M."/>
            <person name="Hofrichter M."/>
            <person name="Liers C."/>
            <person name="Kellner H."/>
        </authorList>
    </citation>
    <scope>NUCLEOTIDE SEQUENCE [LARGE SCALE GENOMIC DNA]</scope>
    <source>
        <strain evidence="1 2">DSM 105466</strain>
    </source>
</reference>
<dbReference type="Proteomes" id="UP000258309">
    <property type="component" value="Unassembled WGS sequence"/>
</dbReference>
<evidence type="ECO:0000313" key="2">
    <source>
        <dbReference type="Proteomes" id="UP000258309"/>
    </source>
</evidence>
<organism evidence="1 2">
    <name type="scientific">Scytalidium lignicola</name>
    <name type="common">Hyphomycete</name>
    <dbReference type="NCBI Taxonomy" id="5539"/>
    <lineage>
        <taxon>Eukaryota</taxon>
        <taxon>Fungi</taxon>
        <taxon>Dikarya</taxon>
        <taxon>Ascomycota</taxon>
        <taxon>Pezizomycotina</taxon>
        <taxon>Leotiomycetes</taxon>
        <taxon>Leotiomycetes incertae sedis</taxon>
        <taxon>Scytalidium</taxon>
    </lineage>
</organism>
<feature type="non-terminal residue" evidence="1">
    <location>
        <position position="1"/>
    </location>
</feature>
<gene>
    <name evidence="1" type="ORF">B7463_g3638</name>
</gene>
<comment type="caution">
    <text evidence="1">The sequence shown here is derived from an EMBL/GenBank/DDBJ whole genome shotgun (WGS) entry which is preliminary data.</text>
</comment>
<proteinExistence type="predicted"/>
<dbReference type="EMBL" id="NCSJ02000050">
    <property type="protein sequence ID" value="RFU32678.1"/>
    <property type="molecule type" value="Genomic_DNA"/>
</dbReference>
<name>A0A3E2HGZ0_SCYLI</name>